<accession>A0A1R3HKG2</accession>
<evidence type="ECO:0000313" key="3">
    <source>
        <dbReference type="Proteomes" id="UP000188268"/>
    </source>
</evidence>
<feature type="region of interest" description="Disordered" evidence="1">
    <location>
        <begin position="1"/>
        <end position="22"/>
    </location>
</feature>
<reference evidence="2 3" key="1">
    <citation type="submission" date="2013-09" db="EMBL/GenBank/DDBJ databases">
        <title>Corchorus capsularis genome sequencing.</title>
        <authorList>
            <person name="Alam M."/>
            <person name="Haque M.S."/>
            <person name="Islam M.S."/>
            <person name="Emdad E.M."/>
            <person name="Islam M.M."/>
            <person name="Ahmed B."/>
            <person name="Halim A."/>
            <person name="Hossen Q.M.M."/>
            <person name="Hossain M.Z."/>
            <person name="Ahmed R."/>
            <person name="Khan M.M."/>
            <person name="Islam R."/>
            <person name="Rashid M.M."/>
            <person name="Khan S.A."/>
            <person name="Rahman M.S."/>
            <person name="Alam M."/>
        </authorList>
    </citation>
    <scope>NUCLEOTIDE SEQUENCE [LARGE SCALE GENOMIC DNA]</scope>
    <source>
        <strain evidence="3">cv. CVL-1</strain>
        <tissue evidence="2">Whole seedling</tissue>
    </source>
</reference>
<protein>
    <submittedName>
        <fullName evidence="2">Uncharacterized protein</fullName>
    </submittedName>
</protein>
<sequence length="46" mass="5216">MIDEEPRLGKGRGTAERKEKDYYYNKASISGEKMPDGDPSSAFYVK</sequence>
<dbReference type="EMBL" id="AWWV01011767">
    <property type="protein sequence ID" value="OMO70744.1"/>
    <property type="molecule type" value="Genomic_DNA"/>
</dbReference>
<dbReference type="OrthoDB" id="10338216at2759"/>
<evidence type="ECO:0000256" key="1">
    <source>
        <dbReference type="SAM" id="MobiDB-lite"/>
    </source>
</evidence>
<feature type="non-terminal residue" evidence="2">
    <location>
        <position position="46"/>
    </location>
</feature>
<gene>
    <name evidence="2" type="ORF">CCACVL1_18673</name>
</gene>
<feature type="region of interest" description="Disordered" evidence="1">
    <location>
        <begin position="27"/>
        <end position="46"/>
    </location>
</feature>
<evidence type="ECO:0000313" key="2">
    <source>
        <dbReference type="EMBL" id="OMO70744.1"/>
    </source>
</evidence>
<comment type="caution">
    <text evidence="2">The sequence shown here is derived from an EMBL/GenBank/DDBJ whole genome shotgun (WGS) entry which is preliminary data.</text>
</comment>
<organism evidence="2 3">
    <name type="scientific">Corchorus capsularis</name>
    <name type="common">Jute</name>
    <dbReference type="NCBI Taxonomy" id="210143"/>
    <lineage>
        <taxon>Eukaryota</taxon>
        <taxon>Viridiplantae</taxon>
        <taxon>Streptophyta</taxon>
        <taxon>Embryophyta</taxon>
        <taxon>Tracheophyta</taxon>
        <taxon>Spermatophyta</taxon>
        <taxon>Magnoliopsida</taxon>
        <taxon>eudicotyledons</taxon>
        <taxon>Gunneridae</taxon>
        <taxon>Pentapetalae</taxon>
        <taxon>rosids</taxon>
        <taxon>malvids</taxon>
        <taxon>Malvales</taxon>
        <taxon>Malvaceae</taxon>
        <taxon>Grewioideae</taxon>
        <taxon>Apeibeae</taxon>
        <taxon>Corchorus</taxon>
    </lineage>
</organism>
<dbReference type="Gramene" id="OMO70744">
    <property type="protein sequence ID" value="OMO70744"/>
    <property type="gene ID" value="CCACVL1_18673"/>
</dbReference>
<proteinExistence type="predicted"/>
<keyword evidence="3" id="KW-1185">Reference proteome</keyword>
<name>A0A1R3HKG2_COCAP</name>
<dbReference type="AlphaFoldDB" id="A0A1R3HKG2"/>
<dbReference type="Proteomes" id="UP000188268">
    <property type="component" value="Unassembled WGS sequence"/>
</dbReference>